<dbReference type="EMBL" id="CH473948">
    <property type="protein sequence ID" value="EDM06276.1"/>
    <property type="molecule type" value="Genomic_DNA"/>
</dbReference>
<evidence type="ECO:0000313" key="3">
    <source>
        <dbReference type="Proteomes" id="UP000234681"/>
    </source>
</evidence>
<feature type="compositionally biased region" description="Basic and acidic residues" evidence="1">
    <location>
        <begin position="47"/>
        <end position="59"/>
    </location>
</feature>
<dbReference type="Proteomes" id="UP000234681">
    <property type="component" value="Chromosome 10"/>
</dbReference>
<organism evidence="2 3">
    <name type="scientific">Rattus norvegicus</name>
    <name type="common">Rat</name>
    <dbReference type="NCBI Taxonomy" id="10116"/>
    <lineage>
        <taxon>Eukaryota</taxon>
        <taxon>Metazoa</taxon>
        <taxon>Chordata</taxon>
        <taxon>Craniata</taxon>
        <taxon>Vertebrata</taxon>
        <taxon>Euteleostomi</taxon>
        <taxon>Mammalia</taxon>
        <taxon>Eutheria</taxon>
        <taxon>Euarchontoglires</taxon>
        <taxon>Glires</taxon>
        <taxon>Rodentia</taxon>
        <taxon>Myomorpha</taxon>
        <taxon>Muroidea</taxon>
        <taxon>Muridae</taxon>
        <taxon>Murinae</taxon>
        <taxon>Rattus</taxon>
    </lineage>
</organism>
<sequence length="96" mass="10481">MCTYILNWNSAELWGFAQDLCTLQFDFCGPSPCAAPVLCRKSVESRPESNPEATFKDPHTPFPSHSLGLNVELSTPPPAPCLPAGHHVSCHKTVMD</sequence>
<name>A6HJS1_RAT</name>
<accession>A6HJS1</accession>
<evidence type="ECO:0000313" key="2">
    <source>
        <dbReference type="EMBL" id="EDM06276.1"/>
    </source>
</evidence>
<evidence type="ECO:0000256" key="1">
    <source>
        <dbReference type="SAM" id="MobiDB-lite"/>
    </source>
</evidence>
<feature type="region of interest" description="Disordered" evidence="1">
    <location>
        <begin position="47"/>
        <end position="69"/>
    </location>
</feature>
<gene>
    <name evidence="2" type="ORF">rCG_33557</name>
</gene>
<proteinExistence type="predicted"/>
<protein>
    <submittedName>
        <fullName evidence="2">RCG33557</fullName>
    </submittedName>
</protein>
<dbReference type="AlphaFoldDB" id="A6HJS1"/>
<reference evidence="2 3" key="1">
    <citation type="submission" date="2005-07" db="EMBL/GenBank/DDBJ databases">
        <authorList>
            <person name="Mural R.J."/>
            <person name="Li P.W."/>
            <person name="Adams M.D."/>
            <person name="Amanatides P.G."/>
            <person name="Baden-Tillson H."/>
            <person name="Barnstead M."/>
            <person name="Chin S.H."/>
            <person name="Dew I."/>
            <person name="Evans C.A."/>
            <person name="Ferriera S."/>
            <person name="Flanigan M."/>
            <person name="Fosler C."/>
            <person name="Glodek A."/>
            <person name="Gu Z."/>
            <person name="Holt R.A."/>
            <person name="Jennings D."/>
            <person name="Kraft C.L."/>
            <person name="Lu F."/>
            <person name="Nguyen T."/>
            <person name="Nusskern D.R."/>
            <person name="Pfannkoch C.M."/>
            <person name="Sitter C."/>
            <person name="Sutton G.G."/>
            <person name="Venter J.C."/>
            <person name="Wang Z."/>
            <person name="Woodage T."/>
            <person name="Zheng X.H."/>
            <person name="Zhong F."/>
        </authorList>
    </citation>
    <scope>NUCLEOTIDE SEQUENCE [LARGE SCALE GENOMIC DNA]</scope>
    <source>
        <strain>BN</strain>
        <strain evidence="3">Sprague-Dawley</strain>
    </source>
</reference>